<proteinExistence type="predicted"/>
<sequence>MIKPRTKTPDLTIDLVDGKTWTLSEQDPEHFTMIIVYRGKHCPVCKTYLKTLEKHMQDFKDKGVSVIAISANTKELATASVKEWDIPNVPVGYNFSIEEARTWGLFISEGIKDEPKVFVEPGLYLIRPDRTLYASSIQTMPFARPSLEDLLKSLDFVIDKDYPARGEA</sequence>
<reference evidence="2 3" key="1">
    <citation type="journal article" date="2013" name="Appl. Environ. Microbiol.">
        <title>The genome of the alga-associated marine flavobacterium Formosa agariphila KMM 3901T reveals a broad potential for degradation of algal polysaccharides.</title>
        <authorList>
            <person name="Mann A.J."/>
            <person name="Hahnke R.L."/>
            <person name="Huang S."/>
            <person name="Werner J."/>
            <person name="Xing P."/>
            <person name="Barbeyron T."/>
            <person name="Huettel B."/>
            <person name="Stueber K."/>
            <person name="Reinhardt R."/>
            <person name="Harder J."/>
            <person name="Gloeckner F.O."/>
            <person name="Amann R.I."/>
            <person name="Teeling H."/>
        </authorList>
    </citation>
    <scope>NUCLEOTIDE SEQUENCE [LARGE SCALE GENOMIC DNA]</scope>
    <source>
        <strain evidence="3">DSM 15362 / KCTC 12365 / LMG 23005 / KMM 3901</strain>
    </source>
</reference>
<protein>
    <submittedName>
        <fullName evidence="2">Alkyl hydroperoxide reductase</fullName>
    </submittedName>
</protein>
<dbReference type="Gene3D" id="3.40.30.10">
    <property type="entry name" value="Glutaredoxin"/>
    <property type="match status" value="1"/>
</dbReference>
<dbReference type="Pfam" id="PF00578">
    <property type="entry name" value="AhpC-TSA"/>
    <property type="match status" value="1"/>
</dbReference>
<dbReference type="InterPro" id="IPR000866">
    <property type="entry name" value="AhpC/TSA"/>
</dbReference>
<organism evidence="2 3">
    <name type="scientific">Formosa agariphila (strain DSM 15362 / KCTC 12365 / LMG 23005 / KMM 3901 / M-2Alg 35-1)</name>
    <dbReference type="NCBI Taxonomy" id="1347342"/>
    <lineage>
        <taxon>Bacteria</taxon>
        <taxon>Pseudomonadati</taxon>
        <taxon>Bacteroidota</taxon>
        <taxon>Flavobacteriia</taxon>
        <taxon>Flavobacteriales</taxon>
        <taxon>Flavobacteriaceae</taxon>
        <taxon>Formosa</taxon>
    </lineage>
</organism>
<dbReference type="GO" id="GO:0016209">
    <property type="term" value="F:antioxidant activity"/>
    <property type="evidence" value="ECO:0007669"/>
    <property type="project" value="InterPro"/>
</dbReference>
<accession>T2KK49</accession>
<dbReference type="EMBL" id="HG315671">
    <property type="protein sequence ID" value="CDF79272.1"/>
    <property type="molecule type" value="Genomic_DNA"/>
</dbReference>
<dbReference type="Proteomes" id="UP000016160">
    <property type="component" value="Chromosome"/>
</dbReference>
<dbReference type="AlphaFoldDB" id="T2KK49"/>
<dbReference type="InterPro" id="IPR013766">
    <property type="entry name" value="Thioredoxin_domain"/>
</dbReference>
<feature type="domain" description="Thioredoxin" evidence="1">
    <location>
        <begin position="2"/>
        <end position="159"/>
    </location>
</feature>
<dbReference type="HOGENOM" id="CLU_132019_0_0_10"/>
<dbReference type="PATRIC" id="fig|1347342.6.peg.1568"/>
<dbReference type="eggNOG" id="COG1225">
    <property type="taxonomic scope" value="Bacteria"/>
</dbReference>
<keyword evidence="3" id="KW-1185">Reference proteome</keyword>
<dbReference type="PROSITE" id="PS51352">
    <property type="entry name" value="THIOREDOXIN_2"/>
    <property type="match status" value="1"/>
</dbReference>
<evidence type="ECO:0000259" key="1">
    <source>
        <dbReference type="PROSITE" id="PS51352"/>
    </source>
</evidence>
<dbReference type="RefSeq" id="WP_038529326.1">
    <property type="nucleotide sequence ID" value="NZ_HG315671.1"/>
</dbReference>
<dbReference type="InterPro" id="IPR036249">
    <property type="entry name" value="Thioredoxin-like_sf"/>
</dbReference>
<dbReference type="STRING" id="1347342.BN863_15600"/>
<dbReference type="GO" id="GO:0016491">
    <property type="term" value="F:oxidoreductase activity"/>
    <property type="evidence" value="ECO:0007669"/>
    <property type="project" value="InterPro"/>
</dbReference>
<dbReference type="SUPFAM" id="SSF52833">
    <property type="entry name" value="Thioredoxin-like"/>
    <property type="match status" value="1"/>
</dbReference>
<name>T2KK49_FORAG</name>
<evidence type="ECO:0000313" key="2">
    <source>
        <dbReference type="EMBL" id="CDF79272.1"/>
    </source>
</evidence>
<dbReference type="CDD" id="cd02970">
    <property type="entry name" value="PRX_like2"/>
    <property type="match status" value="1"/>
</dbReference>
<dbReference type="OrthoDB" id="9809746at2"/>
<evidence type="ECO:0000313" key="3">
    <source>
        <dbReference type="Proteomes" id="UP000016160"/>
    </source>
</evidence>
<gene>
    <name evidence="2" type="ORF">BN863_15600</name>
</gene>